<organism evidence="1 2">
    <name type="scientific">Terrimonas rubra</name>
    <dbReference type="NCBI Taxonomy" id="1035890"/>
    <lineage>
        <taxon>Bacteria</taxon>
        <taxon>Pseudomonadati</taxon>
        <taxon>Bacteroidota</taxon>
        <taxon>Chitinophagia</taxon>
        <taxon>Chitinophagales</taxon>
        <taxon>Chitinophagaceae</taxon>
        <taxon>Terrimonas</taxon>
    </lineage>
</organism>
<gene>
    <name evidence="1" type="ORF">ACFS6H_06580</name>
</gene>
<sequence>MQFLLMVLLVHLIVSKLNEVKQKKETMANSNAYGSGVHPAEFLLR</sequence>
<proteinExistence type="predicted"/>
<dbReference type="Proteomes" id="UP001597511">
    <property type="component" value="Unassembled WGS sequence"/>
</dbReference>
<keyword evidence="2" id="KW-1185">Reference proteome</keyword>
<name>A0ABW6A291_9BACT</name>
<accession>A0ABW6A291</accession>
<reference evidence="2" key="1">
    <citation type="journal article" date="2019" name="Int. J. Syst. Evol. Microbiol.">
        <title>The Global Catalogue of Microorganisms (GCM) 10K type strain sequencing project: providing services to taxonomists for standard genome sequencing and annotation.</title>
        <authorList>
            <consortium name="The Broad Institute Genomics Platform"/>
            <consortium name="The Broad Institute Genome Sequencing Center for Infectious Disease"/>
            <person name="Wu L."/>
            <person name="Ma J."/>
        </authorList>
    </citation>
    <scope>NUCLEOTIDE SEQUENCE [LARGE SCALE GENOMIC DNA]</scope>
    <source>
        <strain evidence="2">KCTC 23299</strain>
    </source>
</reference>
<evidence type="ECO:0000313" key="1">
    <source>
        <dbReference type="EMBL" id="MFD2919372.1"/>
    </source>
</evidence>
<dbReference type="EMBL" id="JBHUOZ010000001">
    <property type="protein sequence ID" value="MFD2919372.1"/>
    <property type="molecule type" value="Genomic_DNA"/>
</dbReference>
<protein>
    <submittedName>
        <fullName evidence="1">Uncharacterized protein</fullName>
    </submittedName>
</protein>
<dbReference type="RefSeq" id="WP_386096495.1">
    <property type="nucleotide sequence ID" value="NZ_JBHUOZ010000001.1"/>
</dbReference>
<comment type="caution">
    <text evidence="1">The sequence shown here is derived from an EMBL/GenBank/DDBJ whole genome shotgun (WGS) entry which is preliminary data.</text>
</comment>
<evidence type="ECO:0000313" key="2">
    <source>
        <dbReference type="Proteomes" id="UP001597511"/>
    </source>
</evidence>